<proteinExistence type="predicted"/>
<dbReference type="STRING" id="882086.SacxiDRAFT_2314"/>
<dbReference type="AlphaFoldDB" id="I0V340"/>
<evidence type="ECO:0000313" key="1">
    <source>
        <dbReference type="EMBL" id="EID54543.1"/>
    </source>
</evidence>
<reference evidence="1 2" key="1">
    <citation type="submission" date="2012-01" db="EMBL/GenBank/DDBJ databases">
        <title>Improved High-Quality Draft sequence of Saccharomonospora xinjiangensis XJ-54.</title>
        <authorList>
            <consortium name="US DOE Joint Genome Institute"/>
            <person name="Lucas S."/>
            <person name="Han J."/>
            <person name="Lapidus A."/>
            <person name="Cheng J.-F."/>
            <person name="Goodwin L."/>
            <person name="Pitluck S."/>
            <person name="Peters L."/>
            <person name="Mikhailova N."/>
            <person name="Teshima H."/>
            <person name="Detter J.C."/>
            <person name="Han C."/>
            <person name="Tapia R."/>
            <person name="Land M."/>
            <person name="Hauser L."/>
            <person name="Kyrpides N."/>
            <person name="Ivanova N."/>
            <person name="Pagani I."/>
            <person name="Brambilla E.-M."/>
            <person name="Klenk H.-P."/>
            <person name="Woyke T."/>
        </authorList>
    </citation>
    <scope>NUCLEOTIDE SEQUENCE [LARGE SCALE GENOMIC DNA]</scope>
    <source>
        <strain evidence="1 2">XJ-54</strain>
    </source>
</reference>
<evidence type="ECO:0000313" key="2">
    <source>
        <dbReference type="Proteomes" id="UP000004691"/>
    </source>
</evidence>
<keyword evidence="2" id="KW-1185">Reference proteome</keyword>
<dbReference type="Proteomes" id="UP000004691">
    <property type="component" value="Unassembled WGS sequence"/>
</dbReference>
<dbReference type="Gene3D" id="3.10.450.50">
    <property type="match status" value="1"/>
</dbReference>
<protein>
    <recommendedName>
        <fullName evidence="3">SnoaL-like domain-containing protein</fullName>
    </recommendedName>
</protein>
<organism evidence="1 2">
    <name type="scientific">Saccharomonospora xinjiangensis XJ-54</name>
    <dbReference type="NCBI Taxonomy" id="882086"/>
    <lineage>
        <taxon>Bacteria</taxon>
        <taxon>Bacillati</taxon>
        <taxon>Actinomycetota</taxon>
        <taxon>Actinomycetes</taxon>
        <taxon>Pseudonocardiales</taxon>
        <taxon>Pseudonocardiaceae</taxon>
        <taxon>Saccharomonospora</taxon>
    </lineage>
</organism>
<dbReference type="SUPFAM" id="SSF54427">
    <property type="entry name" value="NTF2-like"/>
    <property type="match status" value="1"/>
</dbReference>
<dbReference type="EMBL" id="JH636049">
    <property type="protein sequence ID" value="EID54543.1"/>
    <property type="molecule type" value="Genomic_DNA"/>
</dbReference>
<sequence length="128" mass="14043">MGIGGSATPRREWRDVPALPSMGRVATTVAEPGLFRNTAAHYGVPFPAVEIHGHDALYKRVTRAYEMFVASVEYVFEQSGEVTRHAGSAVALPWVMRSRTDGSVAGRGLEVLTFAPDRRVRTDHEYVG</sequence>
<dbReference type="HOGENOM" id="CLU_1957983_0_0_11"/>
<dbReference type="RefSeq" id="WP_006238691.1">
    <property type="nucleotide sequence ID" value="NZ_JH636049.1"/>
</dbReference>
<gene>
    <name evidence="1" type="ORF">SacxiDRAFT_2314</name>
</gene>
<name>I0V340_9PSEU</name>
<dbReference type="eggNOG" id="COG3631">
    <property type="taxonomic scope" value="Bacteria"/>
</dbReference>
<dbReference type="InterPro" id="IPR032710">
    <property type="entry name" value="NTF2-like_dom_sf"/>
</dbReference>
<accession>I0V340</accession>
<evidence type="ECO:0008006" key="3">
    <source>
        <dbReference type="Google" id="ProtNLM"/>
    </source>
</evidence>